<gene>
    <name evidence="1" type="ORF">CSSPJE1EN2_LOCUS7322</name>
</gene>
<name>A0ABP1AP63_9BRYO</name>
<dbReference type="Proteomes" id="UP001497522">
    <property type="component" value="Chromosome 14"/>
</dbReference>
<reference evidence="1" key="1">
    <citation type="submission" date="2024-03" db="EMBL/GenBank/DDBJ databases">
        <authorList>
            <consortium name="ELIXIR-Norway"/>
            <consortium name="Elixir Norway"/>
        </authorList>
    </citation>
    <scope>NUCLEOTIDE SEQUENCE</scope>
</reference>
<evidence type="ECO:0000313" key="1">
    <source>
        <dbReference type="EMBL" id="CAK9864327.1"/>
    </source>
</evidence>
<dbReference type="EMBL" id="OZ023715">
    <property type="protein sequence ID" value="CAK9864327.1"/>
    <property type="molecule type" value="Genomic_DNA"/>
</dbReference>
<evidence type="ECO:0000313" key="2">
    <source>
        <dbReference type="Proteomes" id="UP001497522"/>
    </source>
</evidence>
<keyword evidence="2" id="KW-1185">Reference proteome</keyword>
<protein>
    <submittedName>
        <fullName evidence="1">Uncharacterized protein</fullName>
    </submittedName>
</protein>
<accession>A0ABP1AP63</accession>
<proteinExistence type="predicted"/>
<organism evidence="1 2">
    <name type="scientific">Sphagnum jensenii</name>
    <dbReference type="NCBI Taxonomy" id="128206"/>
    <lineage>
        <taxon>Eukaryota</taxon>
        <taxon>Viridiplantae</taxon>
        <taxon>Streptophyta</taxon>
        <taxon>Embryophyta</taxon>
        <taxon>Bryophyta</taxon>
        <taxon>Sphagnophytina</taxon>
        <taxon>Sphagnopsida</taxon>
        <taxon>Sphagnales</taxon>
        <taxon>Sphagnaceae</taxon>
        <taxon>Sphagnum</taxon>
    </lineage>
</organism>
<sequence>MTGGARSTATLLARLRSASTLAMLSDRPIVNRVMFYRTIVFSLVSIASECACAHVLTSSTYSRSVANNTNELSWCTYWTIGKLSKPPGRCQDGLCDVANLLLALVEECDDARRTGDVKLEHRSEREPPVHLLRACFAHLGDQVRLLVKVRGQGVCGLERGAIVDLVDRHVNDQVELVRHTPDLNDFELGAPHHVDLDAVDVTHVGLHAVCRDADQLARPPDEQRAEQFDEHGLLVGGRVAIEVRHGDQMEVLQDTVHTDMDANVEERRAAMLAAVKRYHKCPQVVAGQDVIDELQGMADQDSHVLFDDRVVEAVELGNFAGVFGCLIVIAICRNDRPHDTCRMVSLKRMSLLMLTV</sequence>